<protein>
    <submittedName>
        <fullName evidence="1">Glycosyltransferase family 2 protein</fullName>
    </submittedName>
</protein>
<gene>
    <name evidence="1" type="ORF">DJ019_10085</name>
</gene>
<evidence type="ECO:0000313" key="2">
    <source>
        <dbReference type="Proteomes" id="UP000249524"/>
    </source>
</evidence>
<sequence>MVKLSALVCVQNQDARLGECLRRLSFCDEVVVVADRCTDRSQEIARRAGAVLVDGIFPLESQRRQAGVEACSGDWVLEVDPDEIVDAALAWEIRWSLQTRRSADWYELPIDNYLGDTRLRDGWTGSLSRHAEVRLYKRGLKAWEPRRVNAPSVVAGRSGGSLKGAIQRTVGADVGQLVERLHRLSALAAEDLADSARPGSFVAALFRGAGAFLNGYLYRGGWREGRLGLLVATLSALYPVLAQMRAGDVLRMRAATETAETARVARLRDVAGVASR</sequence>
<evidence type="ECO:0000313" key="1">
    <source>
        <dbReference type="EMBL" id="RAK66576.1"/>
    </source>
</evidence>
<organism evidence="1 2">
    <name type="scientific">Phenylobacterium kunshanense</name>
    <dbReference type="NCBI Taxonomy" id="1445034"/>
    <lineage>
        <taxon>Bacteria</taxon>
        <taxon>Pseudomonadati</taxon>
        <taxon>Pseudomonadota</taxon>
        <taxon>Alphaproteobacteria</taxon>
        <taxon>Caulobacterales</taxon>
        <taxon>Caulobacteraceae</taxon>
        <taxon>Phenylobacterium</taxon>
    </lineage>
</organism>
<proteinExistence type="predicted"/>
<name>A0A328BKR1_9CAUL</name>
<keyword evidence="2" id="KW-1185">Reference proteome</keyword>
<dbReference type="RefSeq" id="WP_111275884.1">
    <property type="nucleotide sequence ID" value="NZ_QFYS01000003.1"/>
</dbReference>
<dbReference type="SUPFAM" id="SSF53448">
    <property type="entry name" value="Nucleotide-diphospho-sugar transferases"/>
    <property type="match status" value="1"/>
</dbReference>
<dbReference type="EMBL" id="QFYS01000003">
    <property type="protein sequence ID" value="RAK66576.1"/>
    <property type="molecule type" value="Genomic_DNA"/>
</dbReference>
<dbReference type="PANTHER" id="PTHR43630:SF2">
    <property type="entry name" value="GLYCOSYLTRANSFERASE"/>
    <property type="match status" value="1"/>
</dbReference>
<dbReference type="PANTHER" id="PTHR43630">
    <property type="entry name" value="POLY-BETA-1,6-N-ACETYL-D-GLUCOSAMINE SYNTHASE"/>
    <property type="match status" value="1"/>
</dbReference>
<dbReference type="AlphaFoldDB" id="A0A328BKR1"/>
<reference evidence="1 2" key="1">
    <citation type="submission" date="2018-05" db="EMBL/GenBank/DDBJ databases">
        <authorList>
            <person name="Lanie J.A."/>
            <person name="Ng W.-L."/>
            <person name="Kazmierczak K.M."/>
            <person name="Andrzejewski T.M."/>
            <person name="Davidsen T.M."/>
            <person name="Wayne K.J."/>
            <person name="Tettelin H."/>
            <person name="Glass J.I."/>
            <person name="Rusch D."/>
            <person name="Podicherti R."/>
            <person name="Tsui H.-C.T."/>
            <person name="Winkler M.E."/>
        </authorList>
    </citation>
    <scope>NUCLEOTIDE SEQUENCE [LARGE SCALE GENOMIC DNA]</scope>
    <source>
        <strain evidence="1 2">BUT-10</strain>
    </source>
</reference>
<dbReference type="InterPro" id="IPR029044">
    <property type="entry name" value="Nucleotide-diphossugar_trans"/>
</dbReference>
<dbReference type="OrthoDB" id="9815923at2"/>
<comment type="caution">
    <text evidence="1">The sequence shown here is derived from an EMBL/GenBank/DDBJ whole genome shotgun (WGS) entry which is preliminary data.</text>
</comment>
<keyword evidence="1" id="KW-0808">Transferase</keyword>
<dbReference type="Gene3D" id="3.90.550.10">
    <property type="entry name" value="Spore Coat Polysaccharide Biosynthesis Protein SpsA, Chain A"/>
    <property type="match status" value="1"/>
</dbReference>
<dbReference type="GO" id="GO:0016740">
    <property type="term" value="F:transferase activity"/>
    <property type="evidence" value="ECO:0007669"/>
    <property type="project" value="UniProtKB-KW"/>
</dbReference>
<accession>A0A328BKR1</accession>
<dbReference type="Proteomes" id="UP000249524">
    <property type="component" value="Unassembled WGS sequence"/>
</dbReference>